<comment type="caution">
    <text evidence="7">The sequence shown here is derived from an EMBL/GenBank/DDBJ whole genome shotgun (WGS) entry which is preliminary data.</text>
</comment>
<keyword evidence="5" id="KW-0539">Nucleus</keyword>
<reference evidence="7" key="1">
    <citation type="submission" date="2023-07" db="EMBL/GenBank/DDBJ databases">
        <title>A chromosome-level genome assembly of Lolium multiflorum.</title>
        <authorList>
            <person name="Chen Y."/>
            <person name="Copetti D."/>
            <person name="Kolliker R."/>
            <person name="Studer B."/>
        </authorList>
    </citation>
    <scope>NUCLEOTIDE SEQUENCE</scope>
    <source>
        <strain evidence="7">02402/16</strain>
        <tissue evidence="7">Leaf</tissue>
    </source>
</reference>
<evidence type="ECO:0000256" key="5">
    <source>
        <dbReference type="ARBA" id="ARBA00023242"/>
    </source>
</evidence>
<keyword evidence="8" id="KW-1185">Reference proteome</keyword>
<protein>
    <recommendedName>
        <fullName evidence="6">AP2/ERF domain-containing protein</fullName>
    </recommendedName>
</protein>
<dbReference type="Gene3D" id="3.30.730.10">
    <property type="entry name" value="AP2/ERF domain"/>
    <property type="match status" value="1"/>
</dbReference>
<dbReference type="InterPro" id="IPR036955">
    <property type="entry name" value="AP2/ERF_dom_sf"/>
</dbReference>
<dbReference type="GO" id="GO:0003677">
    <property type="term" value="F:DNA binding"/>
    <property type="evidence" value="ECO:0007669"/>
    <property type="project" value="UniProtKB-KW"/>
</dbReference>
<organism evidence="7 8">
    <name type="scientific">Lolium multiflorum</name>
    <name type="common">Italian ryegrass</name>
    <name type="synonym">Lolium perenne subsp. multiflorum</name>
    <dbReference type="NCBI Taxonomy" id="4521"/>
    <lineage>
        <taxon>Eukaryota</taxon>
        <taxon>Viridiplantae</taxon>
        <taxon>Streptophyta</taxon>
        <taxon>Embryophyta</taxon>
        <taxon>Tracheophyta</taxon>
        <taxon>Spermatophyta</taxon>
        <taxon>Magnoliopsida</taxon>
        <taxon>Liliopsida</taxon>
        <taxon>Poales</taxon>
        <taxon>Poaceae</taxon>
        <taxon>BOP clade</taxon>
        <taxon>Pooideae</taxon>
        <taxon>Poodae</taxon>
        <taxon>Poeae</taxon>
        <taxon>Poeae Chloroplast Group 2 (Poeae type)</taxon>
        <taxon>Loliodinae</taxon>
        <taxon>Loliinae</taxon>
        <taxon>Lolium</taxon>
    </lineage>
</organism>
<dbReference type="InterPro" id="IPR016177">
    <property type="entry name" value="DNA-bd_dom_sf"/>
</dbReference>
<evidence type="ECO:0000313" key="8">
    <source>
        <dbReference type="Proteomes" id="UP001231189"/>
    </source>
</evidence>
<keyword evidence="3" id="KW-0238">DNA-binding</keyword>
<accession>A0AAD8QYD8</accession>
<evidence type="ECO:0000256" key="3">
    <source>
        <dbReference type="ARBA" id="ARBA00023125"/>
    </source>
</evidence>
<dbReference type="SUPFAM" id="SSF54171">
    <property type="entry name" value="DNA-binding domain"/>
    <property type="match status" value="1"/>
</dbReference>
<dbReference type="PROSITE" id="PS51032">
    <property type="entry name" value="AP2_ERF"/>
    <property type="match status" value="1"/>
</dbReference>
<evidence type="ECO:0000256" key="1">
    <source>
        <dbReference type="ARBA" id="ARBA00004123"/>
    </source>
</evidence>
<evidence type="ECO:0000256" key="2">
    <source>
        <dbReference type="ARBA" id="ARBA00023015"/>
    </source>
</evidence>
<dbReference type="GO" id="GO:0005634">
    <property type="term" value="C:nucleus"/>
    <property type="evidence" value="ECO:0007669"/>
    <property type="project" value="UniProtKB-SubCell"/>
</dbReference>
<feature type="domain" description="AP2/ERF" evidence="6">
    <location>
        <begin position="63"/>
        <end position="91"/>
    </location>
</feature>
<evidence type="ECO:0000313" key="7">
    <source>
        <dbReference type="EMBL" id="KAK1610466.1"/>
    </source>
</evidence>
<evidence type="ECO:0000256" key="4">
    <source>
        <dbReference type="ARBA" id="ARBA00023163"/>
    </source>
</evidence>
<keyword evidence="2" id="KW-0805">Transcription regulation</keyword>
<proteinExistence type="predicted"/>
<comment type="subcellular location">
    <subcellularLocation>
        <location evidence="1">Nucleus</location>
    </subcellularLocation>
</comment>
<evidence type="ECO:0000259" key="6">
    <source>
        <dbReference type="PROSITE" id="PS51032"/>
    </source>
</evidence>
<name>A0AAD8QYD8_LOLMU</name>
<dbReference type="InterPro" id="IPR001471">
    <property type="entry name" value="AP2/ERF_dom"/>
</dbReference>
<gene>
    <name evidence="7" type="ORF">QYE76_034139</name>
</gene>
<dbReference type="GO" id="GO:0003700">
    <property type="term" value="F:DNA-binding transcription factor activity"/>
    <property type="evidence" value="ECO:0007669"/>
    <property type="project" value="InterPro"/>
</dbReference>
<dbReference type="AlphaFoldDB" id="A0AAD8QYD8"/>
<keyword evidence="4" id="KW-0804">Transcription</keyword>
<dbReference type="Proteomes" id="UP001231189">
    <property type="component" value="Unassembled WGS sequence"/>
</dbReference>
<dbReference type="EMBL" id="JAUUTY010000007">
    <property type="protein sequence ID" value="KAK1610466.1"/>
    <property type="molecule type" value="Genomic_DNA"/>
</dbReference>
<sequence length="195" mass="21940">MPRVHYIERRVRAQPHVATASAHSSPGCLHVVEGRPVSVAFECIRAVGSPPRYARWLPPHPRTYNTAEEAARAYDAAAWRFRRPGHDINFPDVESLEEAEFLAPPPCLVTTRTVAGIARCSAGSPSPADEQLMRRWRARSPDAFFANLRAQRRSNRRHRRAVAAFELENSNTTWTKTTLGGMTFGRRQPPTTSRD</sequence>